<comment type="caution">
    <text evidence="1">The sequence shown here is derived from an EMBL/GenBank/DDBJ whole genome shotgun (WGS) entry which is preliminary data.</text>
</comment>
<gene>
    <name evidence="1" type="ORF">L6452_02528</name>
</gene>
<name>A0ACB9FKG9_ARCLA</name>
<sequence>MEMEIEVQPMVVEIAKKQHRSPWIHRSFIIPFPDPFLIEMEIEVQPMAMEITKKQHRLLPTRVWRWIWKNSDRGKSMAVATEMTTILGNDQKTNDGGENVMLLPVGCQ</sequence>
<dbReference type="Proteomes" id="UP001055879">
    <property type="component" value="Linkage Group LG01"/>
</dbReference>
<organism evidence="1 2">
    <name type="scientific">Arctium lappa</name>
    <name type="common">Greater burdock</name>
    <name type="synonym">Lappa major</name>
    <dbReference type="NCBI Taxonomy" id="4217"/>
    <lineage>
        <taxon>Eukaryota</taxon>
        <taxon>Viridiplantae</taxon>
        <taxon>Streptophyta</taxon>
        <taxon>Embryophyta</taxon>
        <taxon>Tracheophyta</taxon>
        <taxon>Spermatophyta</taxon>
        <taxon>Magnoliopsida</taxon>
        <taxon>eudicotyledons</taxon>
        <taxon>Gunneridae</taxon>
        <taxon>Pentapetalae</taxon>
        <taxon>asterids</taxon>
        <taxon>campanulids</taxon>
        <taxon>Asterales</taxon>
        <taxon>Asteraceae</taxon>
        <taxon>Carduoideae</taxon>
        <taxon>Cardueae</taxon>
        <taxon>Arctiinae</taxon>
        <taxon>Arctium</taxon>
    </lineage>
</organism>
<dbReference type="EMBL" id="CM042047">
    <property type="protein sequence ID" value="KAI3771365.1"/>
    <property type="molecule type" value="Genomic_DNA"/>
</dbReference>
<reference evidence="2" key="1">
    <citation type="journal article" date="2022" name="Mol. Ecol. Resour.">
        <title>The genomes of chicory, endive, great burdock and yacon provide insights into Asteraceae palaeo-polyploidization history and plant inulin production.</title>
        <authorList>
            <person name="Fan W."/>
            <person name="Wang S."/>
            <person name="Wang H."/>
            <person name="Wang A."/>
            <person name="Jiang F."/>
            <person name="Liu H."/>
            <person name="Zhao H."/>
            <person name="Xu D."/>
            <person name="Zhang Y."/>
        </authorList>
    </citation>
    <scope>NUCLEOTIDE SEQUENCE [LARGE SCALE GENOMIC DNA]</scope>
    <source>
        <strain evidence="2">cv. Niubang</strain>
    </source>
</reference>
<evidence type="ECO:0000313" key="2">
    <source>
        <dbReference type="Proteomes" id="UP001055879"/>
    </source>
</evidence>
<accession>A0ACB9FKG9</accession>
<proteinExistence type="predicted"/>
<reference evidence="1 2" key="2">
    <citation type="journal article" date="2022" name="Mol. Ecol. Resour.">
        <title>The genomes of chicory, endive, great burdock and yacon provide insights into Asteraceae paleo-polyploidization history and plant inulin production.</title>
        <authorList>
            <person name="Fan W."/>
            <person name="Wang S."/>
            <person name="Wang H."/>
            <person name="Wang A."/>
            <person name="Jiang F."/>
            <person name="Liu H."/>
            <person name="Zhao H."/>
            <person name="Xu D."/>
            <person name="Zhang Y."/>
        </authorList>
    </citation>
    <scope>NUCLEOTIDE SEQUENCE [LARGE SCALE GENOMIC DNA]</scope>
    <source>
        <strain evidence="2">cv. Niubang</strain>
    </source>
</reference>
<keyword evidence="2" id="KW-1185">Reference proteome</keyword>
<evidence type="ECO:0000313" key="1">
    <source>
        <dbReference type="EMBL" id="KAI3771365.1"/>
    </source>
</evidence>
<protein>
    <submittedName>
        <fullName evidence="1">Uncharacterized protein</fullName>
    </submittedName>
</protein>